<dbReference type="Gene3D" id="3.30.780.10">
    <property type="entry name" value="SUI1-like domain"/>
    <property type="match status" value="1"/>
</dbReference>
<dbReference type="SUPFAM" id="SSF55159">
    <property type="entry name" value="eIF1-like"/>
    <property type="match status" value="1"/>
</dbReference>
<name>A0A6V2REG3_EMIHU</name>
<dbReference type="EMBL" id="HBIR01024406">
    <property type="protein sequence ID" value="CAE0551358.1"/>
    <property type="molecule type" value="Transcribed_RNA"/>
</dbReference>
<feature type="compositionally biased region" description="Basic residues" evidence="1">
    <location>
        <begin position="132"/>
        <end position="145"/>
    </location>
</feature>
<dbReference type="GO" id="GO:0003743">
    <property type="term" value="F:translation initiation factor activity"/>
    <property type="evidence" value="ECO:0007669"/>
    <property type="project" value="InterPro"/>
</dbReference>
<dbReference type="GO" id="GO:0001731">
    <property type="term" value="P:formation of translation preinitiation complex"/>
    <property type="evidence" value="ECO:0007669"/>
    <property type="project" value="InterPro"/>
</dbReference>
<evidence type="ECO:0000256" key="1">
    <source>
        <dbReference type="SAM" id="MobiDB-lite"/>
    </source>
</evidence>
<feature type="region of interest" description="Disordered" evidence="1">
    <location>
        <begin position="124"/>
        <end position="145"/>
    </location>
</feature>
<protein>
    <recommendedName>
        <fullName evidence="2">SUI1 domain-containing protein</fullName>
    </recommendedName>
</protein>
<evidence type="ECO:0000313" key="3">
    <source>
        <dbReference type="EMBL" id="CAE0551358.1"/>
    </source>
</evidence>
<gene>
    <name evidence="3" type="ORF">EHUX00137_LOCUS18716</name>
</gene>
<dbReference type="InterPro" id="IPR039757">
    <property type="entry name" value="EIF2D"/>
</dbReference>
<dbReference type="InterPro" id="IPR036877">
    <property type="entry name" value="SUI1_dom_sf"/>
</dbReference>
<sequence length="145" mass="15934">MPPKEVRRRFLKRLEQWTRVSGGALEKPMHARGEPPKVVLTTEQRRGHSVTCVAELAAYSIDPYTAARELAGVCGATANVEEEALKSGVQKRVVSVQGLWDRSITEWLAAKHGLPPSCVENRAAAMKGPGHAQKKEKKATNVRRA</sequence>
<organism evidence="3">
    <name type="scientific">Emiliania huxleyi</name>
    <name type="common">Coccolithophore</name>
    <name type="synonym">Pontosphaera huxleyi</name>
    <dbReference type="NCBI Taxonomy" id="2903"/>
    <lineage>
        <taxon>Eukaryota</taxon>
        <taxon>Haptista</taxon>
        <taxon>Haptophyta</taxon>
        <taxon>Prymnesiophyceae</taxon>
        <taxon>Isochrysidales</taxon>
        <taxon>Noelaerhabdaceae</taxon>
        <taxon>Emiliania</taxon>
    </lineage>
</organism>
<dbReference type="PANTHER" id="PTHR12217">
    <property type="entry name" value="EUKARYOTIC TRANSLATION INITIATION FACTOR 2D"/>
    <property type="match status" value="1"/>
</dbReference>
<proteinExistence type="predicted"/>
<accession>A0A6V2REG3</accession>
<evidence type="ECO:0000259" key="2">
    <source>
        <dbReference type="PROSITE" id="PS50296"/>
    </source>
</evidence>
<reference evidence="3" key="1">
    <citation type="submission" date="2021-01" db="EMBL/GenBank/DDBJ databases">
        <authorList>
            <person name="Corre E."/>
            <person name="Pelletier E."/>
            <person name="Niang G."/>
            <person name="Scheremetjew M."/>
            <person name="Finn R."/>
            <person name="Kale V."/>
            <person name="Holt S."/>
            <person name="Cochrane G."/>
            <person name="Meng A."/>
            <person name="Brown T."/>
            <person name="Cohen L."/>
        </authorList>
    </citation>
    <scope>NUCLEOTIDE SEQUENCE</scope>
    <source>
        <strain evidence="3">379</strain>
    </source>
</reference>
<dbReference type="InterPro" id="IPR001950">
    <property type="entry name" value="SUI1"/>
</dbReference>
<feature type="domain" description="SUI1" evidence="2">
    <location>
        <begin position="37"/>
        <end position="112"/>
    </location>
</feature>
<dbReference type="PROSITE" id="PS50296">
    <property type="entry name" value="SUI1"/>
    <property type="match status" value="1"/>
</dbReference>
<dbReference type="PANTHER" id="PTHR12217:SF4">
    <property type="entry name" value="EUKARYOTIC TRANSLATION INITIATION FACTOR 2D"/>
    <property type="match status" value="1"/>
</dbReference>
<dbReference type="AlphaFoldDB" id="A0A6V2REG3"/>
<dbReference type="Pfam" id="PF01253">
    <property type="entry name" value="SUI1"/>
    <property type="match status" value="1"/>
</dbReference>